<dbReference type="RefSeq" id="WP_062830915.1">
    <property type="nucleotide sequence ID" value="NZ_BCSX01000044.1"/>
</dbReference>
<reference evidence="4" key="1">
    <citation type="journal article" date="2016" name="Genome Announc.">
        <title>Draft Genome Sequences of Five Rapidly Growing Mycobacterium Species, M. thermoresistibile, M. fortuitum subsp. acetamidolyticum, M. canariasense, M. brisbanense, and M. novocastrense.</title>
        <authorList>
            <person name="Katahira K."/>
            <person name="Ogura Y."/>
            <person name="Gotoh Y."/>
            <person name="Hayashi T."/>
        </authorList>
    </citation>
    <scope>NUCLEOTIDE SEQUENCE [LARGE SCALE GENOMIC DNA]</scope>
    <source>
        <strain evidence="4">JCM15654</strain>
    </source>
</reference>
<dbReference type="SUPFAM" id="SSF51735">
    <property type="entry name" value="NAD(P)-binding Rossmann-fold domains"/>
    <property type="match status" value="1"/>
</dbReference>
<dbReference type="Pfam" id="PF03435">
    <property type="entry name" value="Sacchrp_dh_NADP"/>
    <property type="match status" value="1"/>
</dbReference>
<comment type="similarity">
    <text evidence="1">Belongs to the saccharopine dehydrogenase family. Enoyl reductase subfamily.</text>
</comment>
<reference evidence="4" key="2">
    <citation type="submission" date="2016-02" db="EMBL/GenBank/DDBJ databases">
        <title>Draft genome sequence of five rapidly growing Mycobacterium species.</title>
        <authorList>
            <person name="Katahira K."/>
            <person name="Gotou Y."/>
            <person name="Iida K."/>
            <person name="Ogura Y."/>
            <person name="Hayashi T."/>
        </authorList>
    </citation>
    <scope>NUCLEOTIDE SEQUENCE [LARGE SCALE GENOMIC DNA]</scope>
    <source>
        <strain evidence="4">JCM15654</strain>
    </source>
</reference>
<dbReference type="EMBL" id="BCSX01000044">
    <property type="protein sequence ID" value="GAS90897.1"/>
    <property type="molecule type" value="Genomic_DNA"/>
</dbReference>
<dbReference type="PANTHER" id="PTHR43796">
    <property type="entry name" value="CARBOXYNORSPERMIDINE SYNTHASE"/>
    <property type="match status" value="1"/>
</dbReference>
<protein>
    <submittedName>
        <fullName evidence="3">Saccharopine dehydrogenase</fullName>
    </submittedName>
</protein>
<sequence length="392" mass="40512">MKLVALGGAGAMGAAAVRKAFALSVFQDIVVADRDHAAAAELAHGLGVHAQPVDVTDAAALHALLADADLVMNTVGPYYRFGPSVLRAAIDTRTHYVDICDDWEPTLSLLDLDTAARAAGVTAIIGMGASPGVSNLLAALGAEELDTVHDICTAWPVDPPGAGVLTDADAELSRADGQPSAAVVHWMQQLSGTVAVVRSGHVTHEPPLRPVPLRLPGGRTGTAYTVGHPEPVTLHRTLRPSGDVVTAMVLRRGTAAYLDVLRTDIDRGRIDVDTAARRLATPGGWTALRSAGRTHRFDSPGALPPFFAALTGTRGGQRHRVLARLTPAGFPPGMAEATGVPLALGAAQIATGLATRPGVYPPDAVIDRDAFFAGLAAHLGIGLAECVAVDSY</sequence>
<dbReference type="Gene3D" id="3.40.50.720">
    <property type="entry name" value="NAD(P)-binding Rossmann-like Domain"/>
    <property type="match status" value="2"/>
</dbReference>
<evidence type="ECO:0000259" key="2">
    <source>
        <dbReference type="Pfam" id="PF03435"/>
    </source>
</evidence>
<accession>A0A100W3C9</accession>
<comment type="caution">
    <text evidence="3">The sequence shown here is derived from an EMBL/GenBank/DDBJ whole genome shotgun (WGS) entry which is preliminary data.</text>
</comment>
<gene>
    <name evidence="3" type="ORF">RMCB_4993</name>
</gene>
<evidence type="ECO:0000313" key="4">
    <source>
        <dbReference type="Proteomes" id="UP000069620"/>
    </source>
</evidence>
<dbReference type="InterPro" id="IPR005097">
    <property type="entry name" value="Sacchrp_dh_NADP-bd"/>
</dbReference>
<dbReference type="InterPro" id="IPR036291">
    <property type="entry name" value="NAD(P)-bd_dom_sf"/>
</dbReference>
<dbReference type="PANTHER" id="PTHR43796:SF2">
    <property type="entry name" value="CARBOXYNORSPERMIDINE SYNTHASE"/>
    <property type="match status" value="1"/>
</dbReference>
<evidence type="ECO:0000256" key="1">
    <source>
        <dbReference type="ARBA" id="ARBA00010591"/>
    </source>
</evidence>
<keyword evidence="4" id="KW-1185">Reference proteome</keyword>
<organism evidence="3 4">
    <name type="scientific">Mycolicibacterium brisbanense</name>
    <dbReference type="NCBI Taxonomy" id="146020"/>
    <lineage>
        <taxon>Bacteria</taxon>
        <taxon>Bacillati</taxon>
        <taxon>Actinomycetota</taxon>
        <taxon>Actinomycetes</taxon>
        <taxon>Mycobacteriales</taxon>
        <taxon>Mycobacteriaceae</taxon>
        <taxon>Mycolicibacterium</taxon>
    </lineage>
</organism>
<dbReference type="Proteomes" id="UP000069620">
    <property type="component" value="Unassembled WGS sequence"/>
</dbReference>
<dbReference type="STRING" id="146020.RMCB_4993"/>
<dbReference type="AlphaFoldDB" id="A0A100W3C9"/>
<evidence type="ECO:0000313" key="3">
    <source>
        <dbReference type="EMBL" id="GAS90897.1"/>
    </source>
</evidence>
<name>A0A100W3C9_9MYCO</name>
<dbReference type="Gene3D" id="3.30.360.10">
    <property type="entry name" value="Dihydrodipicolinate Reductase, domain 2"/>
    <property type="match status" value="1"/>
</dbReference>
<feature type="domain" description="Saccharopine dehydrogenase NADP binding" evidence="2">
    <location>
        <begin position="8"/>
        <end position="124"/>
    </location>
</feature>
<proteinExistence type="inferred from homology"/>
<dbReference type="OrthoDB" id="4420885at2"/>